<name>A0A923I229_9BURK</name>
<keyword evidence="4" id="KW-0560">Oxidoreductase</keyword>
<keyword evidence="8" id="KW-1185">Reference proteome</keyword>
<evidence type="ECO:0000256" key="4">
    <source>
        <dbReference type="ARBA" id="ARBA00023002"/>
    </source>
</evidence>
<organism evidence="7 8">
    <name type="scientific">Undibacterium rugosum</name>
    <dbReference type="NCBI Taxonomy" id="2762291"/>
    <lineage>
        <taxon>Bacteria</taxon>
        <taxon>Pseudomonadati</taxon>
        <taxon>Pseudomonadota</taxon>
        <taxon>Betaproteobacteria</taxon>
        <taxon>Burkholderiales</taxon>
        <taxon>Oxalobacteraceae</taxon>
        <taxon>Undibacterium</taxon>
    </lineage>
</organism>
<evidence type="ECO:0000256" key="1">
    <source>
        <dbReference type="ARBA" id="ARBA00001970"/>
    </source>
</evidence>
<evidence type="ECO:0000256" key="5">
    <source>
        <dbReference type="ARBA" id="ARBA00023004"/>
    </source>
</evidence>
<dbReference type="GO" id="GO:0005829">
    <property type="term" value="C:cytosol"/>
    <property type="evidence" value="ECO:0007669"/>
    <property type="project" value="TreeGrafter"/>
</dbReference>
<evidence type="ECO:0000256" key="2">
    <source>
        <dbReference type="ARBA" id="ARBA00022559"/>
    </source>
</evidence>
<keyword evidence="5" id="KW-0408">Iron</keyword>
<dbReference type="GO" id="GO:0004601">
    <property type="term" value="F:peroxidase activity"/>
    <property type="evidence" value="ECO:0007669"/>
    <property type="project" value="UniProtKB-KW"/>
</dbReference>
<dbReference type="InterPro" id="IPR011008">
    <property type="entry name" value="Dimeric_a/b-barrel"/>
</dbReference>
<gene>
    <name evidence="7" type="ORF">H8K47_01310</name>
</gene>
<dbReference type="InterPro" id="IPR006314">
    <property type="entry name" value="Dyp_peroxidase"/>
</dbReference>
<dbReference type="RefSeq" id="WP_186879614.1">
    <property type="nucleotide sequence ID" value="NZ_JACOGG010000001.1"/>
</dbReference>
<comment type="cofactor">
    <cofactor evidence="1">
        <name>heme b</name>
        <dbReference type="ChEBI" id="CHEBI:60344"/>
    </cofactor>
</comment>
<reference evidence="7" key="1">
    <citation type="submission" date="2020-08" db="EMBL/GenBank/DDBJ databases">
        <title>Novel species isolated from subtropical streams in China.</title>
        <authorList>
            <person name="Lu H."/>
        </authorList>
    </citation>
    <scope>NUCLEOTIDE SEQUENCE</scope>
    <source>
        <strain evidence="7">CY7W</strain>
    </source>
</reference>
<proteinExistence type="predicted"/>
<dbReference type="AlphaFoldDB" id="A0A923I229"/>
<comment type="caution">
    <text evidence="7">The sequence shown here is derived from an EMBL/GenBank/DDBJ whole genome shotgun (WGS) entry which is preliminary data.</text>
</comment>
<dbReference type="GO" id="GO:0020037">
    <property type="term" value="F:heme binding"/>
    <property type="evidence" value="ECO:0007669"/>
    <property type="project" value="InterPro"/>
</dbReference>
<dbReference type="SUPFAM" id="SSF54909">
    <property type="entry name" value="Dimeric alpha+beta barrel"/>
    <property type="match status" value="1"/>
</dbReference>
<keyword evidence="3" id="KW-0479">Metal-binding</keyword>
<sequence length="289" mass="32016">MSVHQTAILDALPAHATYLSFDLQEETDASAVKAALKQIQTLVDGQRIVMGVGMALAQALKVDIPGLLEFSGIANSKVALPATPAALWLWLRESERGELLHQQQRVVQALGPIFQLQQEISAFKYGSGRDLTGYEDGTENPQNEEAVRVAIAADGSSYVAVQQWEHQFARFHAYTGREQDQMIGRRRSDNEELEDAPASAHVKRTAQEDFAPVAFVMRRSMPWTEGARGGLYFVAFATSFTPFEAQLTRMCGAEDGVTDDLFHFSHPLTTAYFWCPPLQNGHLSLAWCE</sequence>
<dbReference type="InterPro" id="IPR048328">
    <property type="entry name" value="Dyp_perox_C"/>
</dbReference>
<dbReference type="NCBIfam" id="TIGR01413">
    <property type="entry name" value="Dyp_perox_fam"/>
    <property type="match status" value="1"/>
</dbReference>
<dbReference type="Proteomes" id="UP000612361">
    <property type="component" value="Unassembled WGS sequence"/>
</dbReference>
<dbReference type="Pfam" id="PF20628">
    <property type="entry name" value="Dyp_perox_C"/>
    <property type="match status" value="1"/>
</dbReference>
<evidence type="ECO:0000313" key="8">
    <source>
        <dbReference type="Proteomes" id="UP000612361"/>
    </source>
</evidence>
<keyword evidence="2 7" id="KW-0575">Peroxidase</keyword>
<evidence type="ECO:0000259" key="6">
    <source>
        <dbReference type="Pfam" id="PF20628"/>
    </source>
</evidence>
<dbReference type="PANTHER" id="PTHR30521">
    <property type="entry name" value="DEFERROCHELATASE/PEROXIDASE"/>
    <property type="match status" value="1"/>
</dbReference>
<dbReference type="PANTHER" id="PTHR30521:SF0">
    <property type="entry name" value="DYP-TYPE PEROXIDASE FAMILY PROTEIN"/>
    <property type="match status" value="1"/>
</dbReference>
<evidence type="ECO:0000313" key="7">
    <source>
        <dbReference type="EMBL" id="MBC3933986.1"/>
    </source>
</evidence>
<dbReference type="PROSITE" id="PS51404">
    <property type="entry name" value="DYP_PEROXIDASE"/>
    <property type="match status" value="1"/>
</dbReference>
<evidence type="ECO:0000256" key="3">
    <source>
        <dbReference type="ARBA" id="ARBA00022723"/>
    </source>
</evidence>
<dbReference type="GO" id="GO:0046872">
    <property type="term" value="F:metal ion binding"/>
    <property type="evidence" value="ECO:0007669"/>
    <property type="project" value="UniProtKB-KW"/>
</dbReference>
<dbReference type="EMBL" id="JACOGG010000001">
    <property type="protein sequence ID" value="MBC3933986.1"/>
    <property type="molecule type" value="Genomic_DNA"/>
</dbReference>
<protein>
    <submittedName>
        <fullName evidence="7">Dyp-type peroxidase</fullName>
    </submittedName>
</protein>
<feature type="domain" description="Dyp-type peroxidase C-terminal" evidence="6">
    <location>
        <begin position="129"/>
        <end position="279"/>
    </location>
</feature>
<accession>A0A923I229</accession>